<accession>A0A8H6MGI8</accession>
<gene>
    <name evidence="2" type="ORF">DFP72DRAFT_482986</name>
</gene>
<sequence length="504" mass="55898">MDFEFIKELSRGGSALQLPHNQVRLLATQEEIDEQILALQREIAIATGRVSSLEIKAAGLERDRNLCAFVTSSVRLLPFEILSKIFTLVCVGDAALPFFSKLRRNFVPPIHNLAQVCKRWRDVARAHGSELWGHQIVLDLGSKPIPRKELLLAKGRLQAVAALYPEDIAHIQFRPSPEVSSEDKAKLWALFEVVFDPKTCKALELRGDIFEPEDWAKDLNITLGSLDVLDSLFVSFKQTPDGAPPVLQSPTSASTFSSAMSFTMPQLRKLGLHFPPPDVTHLLNRATWATLTHLSLGGSASRDVHMNKHTFVQLLKDLSSLTNLHIFDIMDSAHAYYEVEYDSTVVKLPKLRVLEIHFAYVDLKHGRPCGLWDCLSTPALEQLDFVFGLNKPSTKSIGEYPDLREAVLRLVKRAPRLQRFRVAYCDPTWMDPWESRGLTASQGSQIFGRCGGFSWAQVSRRGVLGCSPAQGGISGLWEGEHQASPSSAPGLSVSLALRALSTGS</sequence>
<name>A0A8H6MGI8_9AGAR</name>
<evidence type="ECO:0000313" key="3">
    <source>
        <dbReference type="Proteomes" id="UP000521943"/>
    </source>
</evidence>
<keyword evidence="3" id="KW-1185">Reference proteome</keyword>
<reference evidence="2 3" key="1">
    <citation type="submission" date="2020-07" db="EMBL/GenBank/DDBJ databases">
        <title>Comparative genomics of pyrophilous fungi reveals a link between fire events and developmental genes.</title>
        <authorList>
            <consortium name="DOE Joint Genome Institute"/>
            <person name="Steindorff A.S."/>
            <person name="Carver A."/>
            <person name="Calhoun S."/>
            <person name="Stillman K."/>
            <person name="Liu H."/>
            <person name="Lipzen A."/>
            <person name="Pangilinan J."/>
            <person name="Labutti K."/>
            <person name="Bruns T.D."/>
            <person name="Grigoriev I.V."/>
        </authorList>
    </citation>
    <scope>NUCLEOTIDE SEQUENCE [LARGE SCALE GENOMIC DNA]</scope>
    <source>
        <strain evidence="2 3">CBS 144469</strain>
    </source>
</reference>
<dbReference type="AlphaFoldDB" id="A0A8H6MGI8"/>
<feature type="domain" description="F-box" evidence="1">
    <location>
        <begin position="76"/>
        <end position="132"/>
    </location>
</feature>
<dbReference type="Proteomes" id="UP000521943">
    <property type="component" value="Unassembled WGS sequence"/>
</dbReference>
<organism evidence="2 3">
    <name type="scientific">Ephemerocybe angulata</name>
    <dbReference type="NCBI Taxonomy" id="980116"/>
    <lineage>
        <taxon>Eukaryota</taxon>
        <taxon>Fungi</taxon>
        <taxon>Dikarya</taxon>
        <taxon>Basidiomycota</taxon>
        <taxon>Agaricomycotina</taxon>
        <taxon>Agaricomycetes</taxon>
        <taxon>Agaricomycetidae</taxon>
        <taxon>Agaricales</taxon>
        <taxon>Agaricineae</taxon>
        <taxon>Psathyrellaceae</taxon>
        <taxon>Ephemerocybe</taxon>
    </lineage>
</organism>
<evidence type="ECO:0000313" key="2">
    <source>
        <dbReference type="EMBL" id="KAF6763772.1"/>
    </source>
</evidence>
<dbReference type="Pfam" id="PF12937">
    <property type="entry name" value="F-box-like"/>
    <property type="match status" value="1"/>
</dbReference>
<evidence type="ECO:0000259" key="1">
    <source>
        <dbReference type="Pfam" id="PF12937"/>
    </source>
</evidence>
<dbReference type="EMBL" id="JACGCI010000005">
    <property type="protein sequence ID" value="KAF6763772.1"/>
    <property type="molecule type" value="Genomic_DNA"/>
</dbReference>
<dbReference type="InterPro" id="IPR001810">
    <property type="entry name" value="F-box_dom"/>
</dbReference>
<protein>
    <recommendedName>
        <fullName evidence="1">F-box domain-containing protein</fullName>
    </recommendedName>
</protein>
<proteinExistence type="predicted"/>
<dbReference type="Gene3D" id="1.20.1280.50">
    <property type="match status" value="1"/>
</dbReference>
<comment type="caution">
    <text evidence="2">The sequence shown here is derived from an EMBL/GenBank/DDBJ whole genome shotgun (WGS) entry which is preliminary data.</text>
</comment>